<evidence type="ECO:0000256" key="2">
    <source>
        <dbReference type="PROSITE-ProRule" id="PRU00176"/>
    </source>
</evidence>
<keyword evidence="1 2" id="KW-0694">RNA-binding</keyword>
<dbReference type="PANTHER" id="PTHR16105">
    <property type="entry name" value="RNA-BINDING REGION-CONTAINING PROTEIN 3"/>
    <property type="match status" value="1"/>
</dbReference>
<accession>A0A7J7KIS5</accession>
<gene>
    <name evidence="4" type="ORF">EB796_004396</name>
</gene>
<reference evidence="4" key="1">
    <citation type="submission" date="2020-06" db="EMBL/GenBank/DDBJ databases">
        <title>Draft genome of Bugula neritina, a colonial animal packing powerful symbionts and potential medicines.</title>
        <authorList>
            <person name="Rayko M."/>
        </authorList>
    </citation>
    <scope>NUCLEOTIDE SEQUENCE [LARGE SCALE GENOMIC DNA]</scope>
    <source>
        <strain evidence="4">Kwan_BN1</strain>
    </source>
</reference>
<dbReference type="PROSITE" id="PS50102">
    <property type="entry name" value="RRM"/>
    <property type="match status" value="1"/>
</dbReference>
<feature type="domain" description="RRM" evidence="3">
    <location>
        <begin position="287"/>
        <end position="365"/>
    </location>
</feature>
<dbReference type="Pfam" id="PF00076">
    <property type="entry name" value="RRM_1"/>
    <property type="match status" value="1"/>
</dbReference>
<evidence type="ECO:0000313" key="5">
    <source>
        <dbReference type="Proteomes" id="UP000593567"/>
    </source>
</evidence>
<evidence type="ECO:0000313" key="4">
    <source>
        <dbReference type="EMBL" id="KAF6037316.1"/>
    </source>
</evidence>
<dbReference type="InterPro" id="IPR000504">
    <property type="entry name" value="RRM_dom"/>
</dbReference>
<protein>
    <submittedName>
        <fullName evidence="4">RBM41</fullName>
    </submittedName>
</protein>
<dbReference type="GO" id="GO:0005689">
    <property type="term" value="C:U12-type spliceosomal complex"/>
    <property type="evidence" value="ECO:0007669"/>
    <property type="project" value="TreeGrafter"/>
</dbReference>
<dbReference type="Proteomes" id="UP000593567">
    <property type="component" value="Unassembled WGS sequence"/>
</dbReference>
<dbReference type="InterPro" id="IPR035979">
    <property type="entry name" value="RBD_domain_sf"/>
</dbReference>
<dbReference type="GO" id="GO:0000398">
    <property type="term" value="P:mRNA splicing, via spliceosome"/>
    <property type="evidence" value="ECO:0007669"/>
    <property type="project" value="TreeGrafter"/>
</dbReference>
<dbReference type="AlphaFoldDB" id="A0A7J7KIS5"/>
<dbReference type="EMBL" id="VXIV02000590">
    <property type="protein sequence ID" value="KAF6037316.1"/>
    <property type="molecule type" value="Genomic_DNA"/>
</dbReference>
<evidence type="ECO:0000256" key="1">
    <source>
        <dbReference type="ARBA" id="ARBA00022884"/>
    </source>
</evidence>
<dbReference type="Gene3D" id="3.30.70.330">
    <property type="match status" value="1"/>
</dbReference>
<dbReference type="SMART" id="SM00360">
    <property type="entry name" value="RRM"/>
    <property type="match status" value="1"/>
</dbReference>
<dbReference type="OrthoDB" id="277802at2759"/>
<dbReference type="GO" id="GO:0097157">
    <property type="term" value="F:pre-mRNA intronic binding"/>
    <property type="evidence" value="ECO:0007669"/>
    <property type="project" value="TreeGrafter"/>
</dbReference>
<name>A0A7J7KIS5_BUGNE</name>
<evidence type="ECO:0000259" key="3">
    <source>
        <dbReference type="PROSITE" id="PS50102"/>
    </source>
</evidence>
<dbReference type="InterPro" id="IPR045164">
    <property type="entry name" value="RBM41/RNPC3"/>
</dbReference>
<keyword evidence="5" id="KW-1185">Reference proteome</keyword>
<sequence>MSRRKIDESSRKTTPSGMAILKRVRLDDAPVEKIISETDEQIQKLYETQTSIDVSLDGVRSRFKEFKEPSVFKQSSNEVKGEQSLVAYKTLANERENVQELRNCGLRDDEIELWMSQFEKQKNLSISKINPDVLEQRLAELGQRIRAHDERVQSERGFSTAKMTSRLKLELEKSLNQGRTEQAALSSLVMKAAPASDTGSTPESQLQQIASELSEKRPSIPDYGHPFPNPWVPVTPKLAASAEFVGPKPKDADLDVSDEDLVTNRLTIAEVKQLPKFANYHKGQPSPVLYVKNLGSTVKQEHLMHLFGRFRVPGDKPITCKLMTGRMRGQAFITCADIETASRCLHALIGYKLRGRPMIISYKQPHLDKTTPTTQ</sequence>
<dbReference type="PANTHER" id="PTHR16105:SF2">
    <property type="entry name" value="RNA-BINDING PROTEIN 41"/>
    <property type="match status" value="1"/>
</dbReference>
<organism evidence="4 5">
    <name type="scientific">Bugula neritina</name>
    <name type="common">Brown bryozoan</name>
    <name type="synonym">Sertularia neritina</name>
    <dbReference type="NCBI Taxonomy" id="10212"/>
    <lineage>
        <taxon>Eukaryota</taxon>
        <taxon>Metazoa</taxon>
        <taxon>Spiralia</taxon>
        <taxon>Lophotrochozoa</taxon>
        <taxon>Bryozoa</taxon>
        <taxon>Gymnolaemata</taxon>
        <taxon>Cheilostomatida</taxon>
        <taxon>Flustrina</taxon>
        <taxon>Buguloidea</taxon>
        <taxon>Bugulidae</taxon>
        <taxon>Bugula</taxon>
    </lineage>
</organism>
<proteinExistence type="predicted"/>
<comment type="caution">
    <text evidence="4">The sequence shown here is derived from an EMBL/GenBank/DDBJ whole genome shotgun (WGS) entry which is preliminary data.</text>
</comment>
<dbReference type="InterPro" id="IPR012677">
    <property type="entry name" value="Nucleotide-bd_a/b_plait_sf"/>
</dbReference>
<dbReference type="GO" id="GO:0030626">
    <property type="term" value="F:U12 snRNA binding"/>
    <property type="evidence" value="ECO:0007669"/>
    <property type="project" value="TreeGrafter"/>
</dbReference>
<dbReference type="SUPFAM" id="SSF54928">
    <property type="entry name" value="RNA-binding domain, RBD"/>
    <property type="match status" value="1"/>
</dbReference>